<sequence length="79" mass="9452">MPVLNREILEDIFVELLEGCNTSPNNLQKFMVSGRQPFNIALKYLERVIYGVEFFENDIRITTVDEERVDKLYRICCYW</sequence>
<reference evidence="2" key="1">
    <citation type="submission" date="2022-11" db="UniProtKB">
        <authorList>
            <consortium name="WormBaseParasite"/>
        </authorList>
    </citation>
    <scope>IDENTIFICATION</scope>
</reference>
<evidence type="ECO:0000313" key="1">
    <source>
        <dbReference type="Proteomes" id="UP000887578"/>
    </source>
</evidence>
<dbReference type="Proteomes" id="UP000887578">
    <property type="component" value="Unplaced"/>
</dbReference>
<name>A0A914QCI2_9BILA</name>
<evidence type="ECO:0000313" key="2">
    <source>
        <dbReference type="WBParaSite" id="PDA_v2.g29322.t1"/>
    </source>
</evidence>
<keyword evidence="1" id="KW-1185">Reference proteome</keyword>
<accession>A0A914QCI2</accession>
<protein>
    <submittedName>
        <fullName evidence="2">Uncharacterized protein</fullName>
    </submittedName>
</protein>
<organism evidence="1 2">
    <name type="scientific">Panagrolaimus davidi</name>
    <dbReference type="NCBI Taxonomy" id="227884"/>
    <lineage>
        <taxon>Eukaryota</taxon>
        <taxon>Metazoa</taxon>
        <taxon>Ecdysozoa</taxon>
        <taxon>Nematoda</taxon>
        <taxon>Chromadorea</taxon>
        <taxon>Rhabditida</taxon>
        <taxon>Tylenchina</taxon>
        <taxon>Panagrolaimomorpha</taxon>
        <taxon>Panagrolaimoidea</taxon>
        <taxon>Panagrolaimidae</taxon>
        <taxon>Panagrolaimus</taxon>
    </lineage>
</organism>
<proteinExistence type="predicted"/>
<dbReference type="WBParaSite" id="PDA_v2.g29322.t1">
    <property type="protein sequence ID" value="PDA_v2.g29322.t1"/>
    <property type="gene ID" value="PDA_v2.g29322"/>
</dbReference>
<dbReference type="AlphaFoldDB" id="A0A914QCI2"/>